<gene>
    <name evidence="1" type="ORF">PKB_5023</name>
</gene>
<dbReference type="HOGENOM" id="CLU_118101_0_0_6"/>
<reference evidence="1 2" key="1">
    <citation type="submission" date="2013-03" db="EMBL/GenBank/DDBJ databases">
        <authorList>
            <person name="Linke B."/>
        </authorList>
    </citation>
    <scope>NUCLEOTIDE SEQUENCE [LARGE SCALE GENOMIC DNA]</scope>
    <source>
        <strain evidence="1 2">B13</strain>
    </source>
</reference>
<dbReference type="PATRIC" id="fig|1301098.3.peg.5002"/>
<dbReference type="OrthoDB" id="6897751at2"/>
<dbReference type="KEGG" id="pkc:PKB_5023"/>
<dbReference type="AlphaFoldDB" id="A0A024HN85"/>
<sequence>MKPNLITEGRKAMIRRLGSITPANGYRTNAGERVSSGWLTDIVNQDTSGFPLIVVQKARDLEPKPGPAAMVVHPGFHVIGAVEAGFDGYDDALEDLQEDLLRCLMPELNQLPAWLPKGVTAATYGAAQSFPPGEGLRCATVVIPIYLKTVIQKG</sequence>
<evidence type="ECO:0000313" key="1">
    <source>
        <dbReference type="EMBL" id="CDF86336.1"/>
    </source>
</evidence>
<protein>
    <submittedName>
        <fullName evidence="1">Uncharacterized protein</fullName>
    </submittedName>
</protein>
<dbReference type="Proteomes" id="UP000025241">
    <property type="component" value="Chromosome I"/>
</dbReference>
<dbReference type="STRING" id="1301098.PKB_5023"/>
<evidence type="ECO:0000313" key="2">
    <source>
        <dbReference type="Proteomes" id="UP000025241"/>
    </source>
</evidence>
<name>A0A024HN85_PSEKB</name>
<proteinExistence type="predicted"/>
<keyword evidence="2" id="KW-1185">Reference proteome</keyword>
<reference evidence="1 2" key="2">
    <citation type="submission" date="2014-05" db="EMBL/GenBank/DDBJ databases">
        <title>Genome sequence of the 3-chlorobenzoate degrading bacterium Pseudomonas knackmussii B13 shows multiple evidence for horizontal gene transfer.</title>
        <authorList>
            <person name="Miyazaki R."/>
            <person name="Bertelli C."/>
            <person name="Falquet L."/>
            <person name="Robinson-Rechavi M."/>
            <person name="Gharib W."/>
            <person name="Roy S."/>
            <person name="Van der Meer J.R."/>
        </authorList>
    </citation>
    <scope>NUCLEOTIDE SEQUENCE [LARGE SCALE GENOMIC DNA]</scope>
    <source>
        <strain evidence="1 2">B13</strain>
    </source>
</reference>
<dbReference type="EMBL" id="HG322950">
    <property type="protein sequence ID" value="CDF86336.1"/>
    <property type="molecule type" value="Genomic_DNA"/>
</dbReference>
<dbReference type="RefSeq" id="WP_043255400.1">
    <property type="nucleotide sequence ID" value="NZ_HG322950.1"/>
</dbReference>
<organism evidence="1 2">
    <name type="scientific">Pseudomonas knackmussii (strain DSM 6978 / CCUG 54928 / LMG 23759 / B13)</name>
    <dbReference type="NCBI Taxonomy" id="1301098"/>
    <lineage>
        <taxon>Bacteria</taxon>
        <taxon>Pseudomonadati</taxon>
        <taxon>Pseudomonadota</taxon>
        <taxon>Gammaproteobacteria</taxon>
        <taxon>Pseudomonadales</taxon>
        <taxon>Pseudomonadaceae</taxon>
        <taxon>Pseudomonas</taxon>
    </lineage>
</organism>
<accession>A0A024HN85</accession>